<dbReference type="Gene3D" id="3.30.200.20">
    <property type="entry name" value="Phosphorylase Kinase, domain 1"/>
    <property type="match status" value="1"/>
</dbReference>
<keyword evidence="1" id="KW-0547">Nucleotide-binding</keyword>
<dbReference type="Gene3D" id="1.10.510.10">
    <property type="entry name" value="Transferase(Phosphotransferase) domain 1"/>
    <property type="match status" value="1"/>
</dbReference>
<keyword evidence="5" id="KW-1185">Reference proteome</keyword>
<organism evidence="4 5">
    <name type="scientific">Eleusine coracana subsp. coracana</name>
    <dbReference type="NCBI Taxonomy" id="191504"/>
    <lineage>
        <taxon>Eukaryota</taxon>
        <taxon>Viridiplantae</taxon>
        <taxon>Streptophyta</taxon>
        <taxon>Embryophyta</taxon>
        <taxon>Tracheophyta</taxon>
        <taxon>Spermatophyta</taxon>
        <taxon>Magnoliopsida</taxon>
        <taxon>Liliopsida</taxon>
        <taxon>Poales</taxon>
        <taxon>Poaceae</taxon>
        <taxon>PACMAD clade</taxon>
        <taxon>Chloridoideae</taxon>
        <taxon>Cynodonteae</taxon>
        <taxon>Eleusininae</taxon>
        <taxon>Eleusine</taxon>
    </lineage>
</organism>
<dbReference type="SUPFAM" id="SSF56112">
    <property type="entry name" value="Protein kinase-like (PK-like)"/>
    <property type="match status" value="1"/>
</dbReference>
<evidence type="ECO:0000259" key="3">
    <source>
        <dbReference type="PROSITE" id="PS50011"/>
    </source>
</evidence>
<dbReference type="InterPro" id="IPR017441">
    <property type="entry name" value="Protein_kinase_ATP_BS"/>
</dbReference>
<dbReference type="InterPro" id="IPR011009">
    <property type="entry name" value="Kinase-like_dom_sf"/>
</dbReference>
<accession>A0AAV5DFM4</accession>
<evidence type="ECO:0000313" key="5">
    <source>
        <dbReference type="Proteomes" id="UP001054889"/>
    </source>
</evidence>
<sequence length="295" mass="33560">MEHLDVKQDHKKLLPDPKKSPLDRFMDTTMPSRNTESVSPSLRSQRLDTMFDDVSECEIPWEDLVIGERIGLGSYGEVYRADWNGTEVAVKKFLDQDFYGDALDEFRSESIVAALFDNSDAFCFTRGSLYKILHRPNCQIDEKRRIKMALDVVCDFGLSRLKHSTFLSSKSTAGTPEWMAPEVLRNEQSNEKCDVYSFGVILWELATLRMPWSGMNPMQVVGAVGFQDRRLDIPKEVDPLVARIIFECWQKDPNLRPSFAQLTSALKTVQRLVAASHQETQGPPVHQEISVNSTP</sequence>
<gene>
    <name evidence="4" type="primary">ga26981</name>
    <name evidence="4" type="ORF">PR202_ga26981</name>
</gene>
<dbReference type="InterPro" id="IPR001245">
    <property type="entry name" value="Ser-Thr/Tyr_kinase_cat_dom"/>
</dbReference>
<proteinExistence type="predicted"/>
<evidence type="ECO:0000313" key="4">
    <source>
        <dbReference type="EMBL" id="GJN09015.1"/>
    </source>
</evidence>
<feature type="region of interest" description="Disordered" evidence="2">
    <location>
        <begin position="1"/>
        <end position="41"/>
    </location>
</feature>
<keyword evidence="1" id="KW-0067">ATP-binding</keyword>
<dbReference type="InterPro" id="IPR051681">
    <property type="entry name" value="Ser/Thr_Kinases-Pseudokinases"/>
</dbReference>
<name>A0AAV5DFM4_ELECO</name>
<dbReference type="AlphaFoldDB" id="A0AAV5DFM4"/>
<dbReference type="Proteomes" id="UP001054889">
    <property type="component" value="Unassembled WGS sequence"/>
</dbReference>
<reference evidence="4" key="1">
    <citation type="journal article" date="2018" name="DNA Res.">
        <title>Multiple hybrid de novo genome assembly of finger millet, an orphan allotetraploid crop.</title>
        <authorList>
            <person name="Hatakeyama M."/>
            <person name="Aluri S."/>
            <person name="Balachadran M.T."/>
            <person name="Sivarajan S.R."/>
            <person name="Patrignani A."/>
            <person name="Gruter S."/>
            <person name="Poveda L."/>
            <person name="Shimizu-Inatsugi R."/>
            <person name="Baeten J."/>
            <person name="Francoijs K.J."/>
            <person name="Nataraja K.N."/>
            <person name="Reddy Y.A.N."/>
            <person name="Phadnis S."/>
            <person name="Ravikumar R.L."/>
            <person name="Schlapbach R."/>
            <person name="Sreeman S.M."/>
            <person name="Shimizu K.K."/>
        </authorList>
    </citation>
    <scope>NUCLEOTIDE SEQUENCE</scope>
</reference>
<dbReference type="EMBL" id="BQKI01000015">
    <property type="protein sequence ID" value="GJN09015.1"/>
    <property type="molecule type" value="Genomic_DNA"/>
</dbReference>
<feature type="compositionally biased region" description="Polar residues" evidence="2">
    <location>
        <begin position="29"/>
        <end position="41"/>
    </location>
</feature>
<dbReference type="Pfam" id="PF07714">
    <property type="entry name" value="PK_Tyr_Ser-Thr"/>
    <property type="match status" value="1"/>
</dbReference>
<reference evidence="4" key="2">
    <citation type="submission" date="2021-12" db="EMBL/GenBank/DDBJ databases">
        <title>Resequencing data analysis of finger millet.</title>
        <authorList>
            <person name="Hatakeyama M."/>
            <person name="Aluri S."/>
            <person name="Balachadran M.T."/>
            <person name="Sivarajan S.R."/>
            <person name="Poveda L."/>
            <person name="Shimizu-Inatsugi R."/>
            <person name="Schlapbach R."/>
            <person name="Sreeman S.M."/>
            <person name="Shimizu K.K."/>
        </authorList>
    </citation>
    <scope>NUCLEOTIDE SEQUENCE</scope>
</reference>
<comment type="caution">
    <text evidence="4">The sequence shown here is derived from an EMBL/GenBank/DDBJ whole genome shotgun (WGS) entry which is preliminary data.</text>
</comment>
<feature type="compositionally biased region" description="Basic and acidic residues" evidence="2">
    <location>
        <begin position="1"/>
        <end position="26"/>
    </location>
</feature>
<dbReference type="GO" id="GO:0005524">
    <property type="term" value="F:ATP binding"/>
    <property type="evidence" value="ECO:0007669"/>
    <property type="project" value="UniProtKB-UniRule"/>
</dbReference>
<dbReference type="PANTHER" id="PTHR44329">
    <property type="entry name" value="SERINE/THREONINE-PROTEIN KINASE TNNI3K-RELATED"/>
    <property type="match status" value="1"/>
</dbReference>
<feature type="region of interest" description="Disordered" evidence="2">
    <location>
        <begin position="276"/>
        <end position="295"/>
    </location>
</feature>
<feature type="domain" description="Protein kinase" evidence="3">
    <location>
        <begin position="1"/>
        <end position="273"/>
    </location>
</feature>
<feature type="binding site" evidence="1">
    <location>
        <position position="92"/>
    </location>
    <ligand>
        <name>ATP</name>
        <dbReference type="ChEBI" id="CHEBI:30616"/>
    </ligand>
</feature>
<evidence type="ECO:0000256" key="1">
    <source>
        <dbReference type="PROSITE-ProRule" id="PRU10141"/>
    </source>
</evidence>
<dbReference type="PROSITE" id="PS50011">
    <property type="entry name" value="PROTEIN_KINASE_DOM"/>
    <property type="match status" value="1"/>
</dbReference>
<dbReference type="PANTHER" id="PTHR44329:SF284">
    <property type="entry name" value="SERINE_THREONINE-PROTEIN KINASE EDR1-LIKE ISOFORM X2"/>
    <property type="match status" value="1"/>
</dbReference>
<protein>
    <recommendedName>
        <fullName evidence="3">Protein kinase domain-containing protein</fullName>
    </recommendedName>
</protein>
<dbReference type="GO" id="GO:0004674">
    <property type="term" value="F:protein serine/threonine kinase activity"/>
    <property type="evidence" value="ECO:0007669"/>
    <property type="project" value="TreeGrafter"/>
</dbReference>
<evidence type="ECO:0000256" key="2">
    <source>
        <dbReference type="SAM" id="MobiDB-lite"/>
    </source>
</evidence>
<dbReference type="PROSITE" id="PS00107">
    <property type="entry name" value="PROTEIN_KINASE_ATP"/>
    <property type="match status" value="1"/>
</dbReference>
<dbReference type="InterPro" id="IPR000719">
    <property type="entry name" value="Prot_kinase_dom"/>
</dbReference>